<evidence type="ECO:0000256" key="1">
    <source>
        <dbReference type="SAM" id="MobiDB-lite"/>
    </source>
</evidence>
<feature type="region of interest" description="Disordered" evidence="1">
    <location>
        <begin position="63"/>
        <end position="82"/>
    </location>
</feature>
<comment type="caution">
    <text evidence="2">The sequence shown here is derived from an EMBL/GenBank/DDBJ whole genome shotgun (WGS) entry which is preliminary data.</text>
</comment>
<keyword evidence="3" id="KW-1185">Reference proteome</keyword>
<gene>
    <name evidence="2" type="ORF">WFP14_11115</name>
</gene>
<dbReference type="RefSeq" id="WP_050078154.1">
    <property type="nucleotide sequence ID" value="NZ_CABHYX010000056.1"/>
</dbReference>
<proteinExistence type="predicted"/>
<protein>
    <submittedName>
        <fullName evidence="2">Uncharacterized protein</fullName>
    </submittedName>
</protein>
<dbReference type="Proteomes" id="UP001629523">
    <property type="component" value="Unassembled WGS sequence"/>
</dbReference>
<evidence type="ECO:0000313" key="3">
    <source>
        <dbReference type="Proteomes" id="UP001629523"/>
    </source>
</evidence>
<accession>A0ABW9EYG8</accession>
<dbReference type="EMBL" id="JBBEST010000003">
    <property type="protein sequence ID" value="MFM1347109.1"/>
    <property type="molecule type" value="Genomic_DNA"/>
</dbReference>
<name>A0ABW9EYG8_9GAMM</name>
<sequence length="135" mass="14722">MNIKNSVLNLFRTANTSRSVAVENKSKTAASGNHMSNKLSGISNGIASRERIGRVHTRLSILPQKSDPFTAPSATKAAESGSPEKIKYCCDLINKIINVRHQGQMARDPRVKDAAIQLENALKRALNTQLKPNIS</sequence>
<organism evidence="2 3">
    <name type="scientific">Yersinia proxima</name>
    <dbReference type="NCBI Taxonomy" id="2890316"/>
    <lineage>
        <taxon>Bacteria</taxon>
        <taxon>Pseudomonadati</taxon>
        <taxon>Pseudomonadota</taxon>
        <taxon>Gammaproteobacteria</taxon>
        <taxon>Enterobacterales</taxon>
        <taxon>Yersiniaceae</taxon>
        <taxon>Yersinia</taxon>
    </lineage>
</organism>
<evidence type="ECO:0000313" key="2">
    <source>
        <dbReference type="EMBL" id="MFM1347109.1"/>
    </source>
</evidence>
<reference evidence="2 3" key="1">
    <citation type="journal article" date="2024" name="Infect. Genet. Evol.">
        <title>Characteristics and comparative genome analysis of Yersinia enterocolitica and related species associated with human infections in Switzerland 2019-2023.</title>
        <authorList>
            <person name="Stevens M.J.A."/>
            <person name="Horlbog J.A."/>
            <person name="Diethelm A."/>
            <person name="Stephan R."/>
            <person name="Nuesch-Inderbinen M."/>
        </authorList>
    </citation>
    <scope>NUCLEOTIDE SEQUENCE [LARGE SCALE GENOMIC DNA]</scope>
    <source>
        <strain evidence="2 3">N20-0302</strain>
    </source>
</reference>